<evidence type="ECO:0000259" key="3">
    <source>
        <dbReference type="Pfam" id="PF12215"/>
    </source>
</evidence>
<keyword evidence="4" id="KW-1185">Reference proteome</keyword>
<dbReference type="SUPFAM" id="SSF48208">
    <property type="entry name" value="Six-hairpin glycosidases"/>
    <property type="match status" value="1"/>
</dbReference>
<reference evidence="5" key="1">
    <citation type="submission" date="2025-08" db="UniProtKB">
        <authorList>
            <consortium name="RefSeq"/>
        </authorList>
    </citation>
    <scope>IDENTIFICATION</scope>
    <source>
        <tissue evidence="5">Testes</tissue>
    </source>
</reference>
<accession>A0ABM0MV12</accession>
<comment type="function">
    <text evidence="1">Non-lysosomal glucosylceramidase that catalyzes the hydrolysis of glucosylceramide (GlcCer) to free glucose and ceramide.</text>
</comment>
<dbReference type="InterPro" id="IPR052566">
    <property type="entry name" value="Non-lysos_glucosylceramidase"/>
</dbReference>
<dbReference type="InterPro" id="IPR024462">
    <property type="entry name" value="GH116_N"/>
</dbReference>
<evidence type="ECO:0000256" key="1">
    <source>
        <dbReference type="PIRNR" id="PIRNR028944"/>
    </source>
</evidence>
<dbReference type="PANTHER" id="PTHR12654">
    <property type="entry name" value="BILE ACID BETA-GLUCOSIDASE-RELATED"/>
    <property type="match status" value="1"/>
</dbReference>
<dbReference type="InterPro" id="IPR014551">
    <property type="entry name" value="B_Glucosidase_GBA2-typ"/>
</dbReference>
<dbReference type="PANTHER" id="PTHR12654:SF0">
    <property type="entry name" value="NON-LYSOSOMAL GLUCOSYLCERAMIDASE"/>
    <property type="match status" value="1"/>
</dbReference>
<evidence type="ECO:0000313" key="4">
    <source>
        <dbReference type="Proteomes" id="UP000694865"/>
    </source>
</evidence>
<dbReference type="Proteomes" id="UP000694865">
    <property type="component" value="Unplaced"/>
</dbReference>
<feature type="domain" description="Glycosyl-hydrolase family 116 catalytic region" evidence="2">
    <location>
        <begin position="506"/>
        <end position="870"/>
    </location>
</feature>
<dbReference type="Gene3D" id="1.50.10.10">
    <property type="match status" value="1"/>
</dbReference>
<keyword evidence="1" id="KW-0378">Hydrolase</keyword>
<sequence length="881" mass="100454">MADDECSCADSTFPSTVPEFGWRIKLDHVFAEKRAPLRSLRLKQIPELLPMFFRYAWYCRGVTKKGRRPYIDQIHPLQSTQSYGVPLGGIGCGCINRGWKGDFCRWSLIPGMYTHDTVQTDQFTVCIRRGGRTTYQQVLSTSRPTDQNLNTWNWGFNPSCATYHALYPRAWTVYHLPGQNVTLLCRQVSPILPHDYKDTSLPVAVFVWEVYNHGNEPIDVTIMFSWQNGTGQKSDKSGGRWNKPFTMNEGLVDGVLLHNGHPTISCTMAISAVCKQSILPSSWLHTPLYQPLLCYSRCSCYPGAYVWYPSNSNHLIFCFVTLCHILCLQDDVSVSHKTAFDPSGDGLELWQDLISDGELDSEPGASFRTVPGELTAAAVAAKCHVAASSSCTAEFCLAWDMPRVQFMAKEKIHNRRYTRWFGTDGDAGPSLSAYALTQYREWEHRIERWQNPILQNESLPSWYKSALFNELYFISDGGTIWIEHNKEHNGLINSGDINNSVIKQYGKFAYLEGHEYRMFNTYDVHFYASFALIMLWPQLQLSLQYDIASVISVEDPEIRKAHFGGRSKRKERNVVPHDIGDPDDEPWVRVNAYLMYDTADWKDLNLKFVLQVYRDYYVTKDFIYLQDMWPKVKVVMQTSLAWDTDGDGIIDNSGYADQTYDAWSVTGASAYCGGLWLAAVRAMMEIAKILDEEDQFKKYSDVLIQGKSSYEKKLWNGKYYNYDSSKQKHSNSIMCDQAAGQWYLRACGLVQENDEVFPKDHILCALRAIYKMNVMGFEKGTMGAVNGMRPDGSPDTTSFQSEEVWTGVTYALAANMIQEGLLEEAFTTASGVYKTCYERCGLGFQTPEAYFANNCYRSLGYMRPLAIWAMQYAVERTDKLQ</sequence>
<keyword evidence="1" id="KW-0472">Membrane</keyword>
<comment type="catalytic activity">
    <reaction evidence="1">
        <text>a beta-D-glucosyl-(1&lt;-&gt;1')-N-acylsphing-4-enine + H2O = an N-acylsphing-4-enine + D-glucose</text>
        <dbReference type="Rhea" id="RHEA:13269"/>
        <dbReference type="ChEBI" id="CHEBI:4167"/>
        <dbReference type="ChEBI" id="CHEBI:15377"/>
        <dbReference type="ChEBI" id="CHEBI:22801"/>
        <dbReference type="ChEBI" id="CHEBI:52639"/>
        <dbReference type="EC" id="3.2.1.45"/>
    </reaction>
</comment>
<keyword evidence="1" id="KW-0326">Glycosidase</keyword>
<dbReference type="Pfam" id="PF04685">
    <property type="entry name" value="DUF608"/>
    <property type="match status" value="1"/>
</dbReference>
<dbReference type="Pfam" id="PF12215">
    <property type="entry name" value="Glyco_hydr_116N"/>
    <property type="match status" value="1"/>
</dbReference>
<gene>
    <name evidence="5" type="primary">LOC100374800</name>
</gene>
<protein>
    <recommendedName>
        <fullName evidence="1">Non-lysosomal glucosylceramidase</fullName>
        <shortName evidence="1">NLGase</shortName>
        <ecNumber evidence="1">3.2.1.45</ecNumber>
    </recommendedName>
</protein>
<dbReference type="RefSeq" id="XP_006823853.1">
    <property type="nucleotide sequence ID" value="XM_006823790.1"/>
</dbReference>
<evidence type="ECO:0000259" key="2">
    <source>
        <dbReference type="Pfam" id="PF04685"/>
    </source>
</evidence>
<dbReference type="PIRSF" id="PIRSF028944">
    <property type="entry name" value="Beta_gluc_GBA2"/>
    <property type="match status" value="1"/>
</dbReference>
<proteinExistence type="inferred from homology"/>
<organism evidence="4 5">
    <name type="scientific">Saccoglossus kowalevskii</name>
    <name type="common">Acorn worm</name>
    <dbReference type="NCBI Taxonomy" id="10224"/>
    <lineage>
        <taxon>Eukaryota</taxon>
        <taxon>Metazoa</taxon>
        <taxon>Hemichordata</taxon>
        <taxon>Enteropneusta</taxon>
        <taxon>Harrimaniidae</taxon>
        <taxon>Saccoglossus</taxon>
    </lineage>
</organism>
<dbReference type="InterPro" id="IPR012341">
    <property type="entry name" value="6hp_glycosidase-like_sf"/>
</dbReference>
<dbReference type="EC" id="3.2.1.45" evidence="1"/>
<feature type="domain" description="Glycosyl-hydrolase family 116 N-terminal" evidence="3">
    <location>
        <begin position="84"/>
        <end position="442"/>
    </location>
</feature>
<dbReference type="GeneID" id="100374800"/>
<name>A0ABM0MV12_SACKO</name>
<keyword evidence="1" id="KW-0443">Lipid metabolism</keyword>
<comment type="similarity">
    <text evidence="1">Belongs to the non-lysosomal glucosylceramidase family.</text>
</comment>
<dbReference type="InterPro" id="IPR006775">
    <property type="entry name" value="GH116_catalytic"/>
</dbReference>
<dbReference type="InterPro" id="IPR008928">
    <property type="entry name" value="6-hairpin_glycosidase_sf"/>
</dbReference>
<evidence type="ECO:0000313" key="5">
    <source>
        <dbReference type="RefSeq" id="XP_006823853.1"/>
    </source>
</evidence>